<evidence type="ECO:0000256" key="3">
    <source>
        <dbReference type="ARBA" id="ARBA00022676"/>
    </source>
</evidence>
<organism evidence="12 13">
    <name type="scientific">Saccoglossus kowalevskii</name>
    <name type="common">Acorn worm</name>
    <dbReference type="NCBI Taxonomy" id="10224"/>
    <lineage>
        <taxon>Eukaryota</taxon>
        <taxon>Metazoa</taxon>
        <taxon>Hemichordata</taxon>
        <taxon>Enteropneusta</taxon>
        <taxon>Harrimaniidae</taxon>
        <taxon>Saccoglossus</taxon>
    </lineage>
</organism>
<evidence type="ECO:0000256" key="10">
    <source>
        <dbReference type="ARBA" id="ARBA00023180"/>
    </source>
</evidence>
<evidence type="ECO:0000313" key="12">
    <source>
        <dbReference type="Proteomes" id="UP000694865"/>
    </source>
</evidence>
<dbReference type="InterPro" id="IPR050943">
    <property type="entry name" value="Glycosyltr_29_Sialyltrsf"/>
</dbReference>
<dbReference type="PANTHER" id="PTHR11987">
    <property type="entry name" value="ALPHA-2,8-SIALYLTRANSFERASE"/>
    <property type="match status" value="1"/>
</dbReference>
<comment type="similarity">
    <text evidence="2">Belongs to the glycosyltransferase 29 family.</text>
</comment>
<keyword evidence="10" id="KW-0325">Glycoprotein</keyword>
<dbReference type="Proteomes" id="UP000694865">
    <property type="component" value="Unplaced"/>
</dbReference>
<reference evidence="13" key="1">
    <citation type="submission" date="2025-08" db="UniProtKB">
        <authorList>
            <consortium name="RefSeq"/>
        </authorList>
    </citation>
    <scope>IDENTIFICATION</scope>
    <source>
        <tissue evidence="13">Testes</tissue>
    </source>
</reference>
<evidence type="ECO:0000256" key="11">
    <source>
        <dbReference type="SAM" id="Phobius"/>
    </source>
</evidence>
<evidence type="ECO:0000256" key="9">
    <source>
        <dbReference type="ARBA" id="ARBA00023136"/>
    </source>
</evidence>
<keyword evidence="3" id="KW-0328">Glycosyltransferase</keyword>
<keyword evidence="7 11" id="KW-1133">Transmembrane helix</keyword>
<accession>A0ABM0LXX9</accession>
<keyword evidence="5 11" id="KW-0812">Transmembrane</keyword>
<name>A0ABM0LXX9_SACKO</name>
<dbReference type="CDD" id="cd23963">
    <property type="entry name" value="GT29_ST8SIA"/>
    <property type="match status" value="1"/>
</dbReference>
<dbReference type="RefSeq" id="XP_006812620.1">
    <property type="nucleotide sequence ID" value="XM_006812557.1"/>
</dbReference>
<evidence type="ECO:0000256" key="8">
    <source>
        <dbReference type="ARBA" id="ARBA00023034"/>
    </source>
</evidence>
<keyword evidence="6" id="KW-0735">Signal-anchor</keyword>
<dbReference type="InterPro" id="IPR001675">
    <property type="entry name" value="Glyco_trans_29"/>
</dbReference>
<proteinExistence type="inferred from homology"/>
<evidence type="ECO:0000256" key="6">
    <source>
        <dbReference type="ARBA" id="ARBA00022968"/>
    </source>
</evidence>
<evidence type="ECO:0000256" key="1">
    <source>
        <dbReference type="ARBA" id="ARBA00004323"/>
    </source>
</evidence>
<dbReference type="GeneID" id="102807817"/>
<keyword evidence="8" id="KW-0333">Golgi apparatus</keyword>
<dbReference type="Pfam" id="PF00777">
    <property type="entry name" value="Glyco_transf_29"/>
    <property type="match status" value="1"/>
</dbReference>
<keyword evidence="4" id="KW-0808">Transferase</keyword>
<dbReference type="InterPro" id="IPR038578">
    <property type="entry name" value="GT29-like_sf"/>
</dbReference>
<evidence type="ECO:0000313" key="13">
    <source>
        <dbReference type="RefSeq" id="XP_006812620.1"/>
    </source>
</evidence>
<evidence type="ECO:0000256" key="7">
    <source>
        <dbReference type="ARBA" id="ARBA00022989"/>
    </source>
</evidence>
<feature type="transmembrane region" description="Helical" evidence="11">
    <location>
        <begin position="23"/>
        <end position="45"/>
    </location>
</feature>
<evidence type="ECO:0000256" key="4">
    <source>
        <dbReference type="ARBA" id="ARBA00022679"/>
    </source>
</evidence>
<dbReference type="Gene3D" id="3.90.1480.20">
    <property type="entry name" value="Glycosyl transferase family 29"/>
    <property type="match status" value="1"/>
</dbReference>
<keyword evidence="9 11" id="KW-0472">Membrane</keyword>
<evidence type="ECO:0000256" key="2">
    <source>
        <dbReference type="ARBA" id="ARBA00006003"/>
    </source>
</evidence>
<sequence>MAATTRQTKDLGVRRLLSRLSRWYCLIGVFCLTAIGTAFTLMLNYSEPNDLLQLKLHITRATTPSDNQLRRSLEEIVCNSRHWSINRTQIAELRNSLARHMNNRQPFLTQENTPIGRKYFNTYLQLPMQIDKSKRTLLPETSPFAYNAGVKTCAVVGNGGILKNSGCGNDIDRSELVFRTNLPILSGFADDAGRRSNLTSISPSTVSLQKVNKHGDFNKSRALSVFTEYNGYLVWVPNSWWVSHNMAFKVSELVHKNTKLKLLLSDPEYSRKFGDFWQFGRQILSSGMTMISIALSVCEEIHAYGFWPFPVNSEGDALPMHYAEDLSWSTYNNTHDYRTEFDLLTKLHHQGVLKLHIEKCSD</sequence>
<comment type="subcellular location">
    <subcellularLocation>
        <location evidence="1">Golgi apparatus membrane</location>
        <topology evidence="1">Single-pass type II membrane protein</topology>
    </subcellularLocation>
</comment>
<dbReference type="PANTHER" id="PTHR11987:SF53">
    <property type="entry name" value="ALPHA-2,8-SIALYLTRANSFERASE 8F-LIKE"/>
    <property type="match status" value="1"/>
</dbReference>
<protein>
    <submittedName>
        <fullName evidence="13">Alpha-N-acetylneuraminide alpha-2,8-sialyltransferase-like</fullName>
    </submittedName>
</protein>
<keyword evidence="12" id="KW-1185">Reference proteome</keyword>
<gene>
    <name evidence="13" type="primary">LOC102807817</name>
</gene>
<evidence type="ECO:0000256" key="5">
    <source>
        <dbReference type="ARBA" id="ARBA00022692"/>
    </source>
</evidence>